<feature type="transmembrane region" description="Helical" evidence="5">
    <location>
        <begin position="64"/>
        <end position="89"/>
    </location>
</feature>
<evidence type="ECO:0000256" key="3">
    <source>
        <dbReference type="ARBA" id="ARBA00022989"/>
    </source>
</evidence>
<dbReference type="PANTHER" id="PTHR22718:SF11">
    <property type="entry name" value="7TM GPCR SERPENTINE RECEPTOR CLASS X (SRX) DOMAIN-CONTAINING PROTEIN"/>
    <property type="match status" value="1"/>
</dbReference>
<evidence type="ECO:0000256" key="2">
    <source>
        <dbReference type="ARBA" id="ARBA00022692"/>
    </source>
</evidence>
<accession>A0AAV5V0V3</accession>
<feature type="domain" description="G-protein coupled receptors family 1 profile" evidence="6">
    <location>
        <begin position="40"/>
        <end position="286"/>
    </location>
</feature>
<dbReference type="Gene3D" id="1.20.1070.10">
    <property type="entry name" value="Rhodopsin 7-helix transmembrane proteins"/>
    <property type="match status" value="1"/>
</dbReference>
<proteinExistence type="predicted"/>
<keyword evidence="4 5" id="KW-0472">Membrane</keyword>
<dbReference type="InterPro" id="IPR019430">
    <property type="entry name" value="7TM_GPCR_serpentine_rcpt_Srx"/>
</dbReference>
<dbReference type="PANTHER" id="PTHR22718">
    <property type="entry name" value="SERPENTINE RECEPTOR, CLASS X"/>
    <property type="match status" value="1"/>
</dbReference>
<feature type="transmembrane region" description="Helical" evidence="5">
    <location>
        <begin position="234"/>
        <end position="257"/>
    </location>
</feature>
<feature type="transmembrane region" description="Helical" evidence="5">
    <location>
        <begin position="269"/>
        <end position="289"/>
    </location>
</feature>
<sequence length="330" mass="37917">YSGWNWTQIETCLGKREVKISDRLFVGLPLLIFSIFSVGLNLIFMRIIHANRSFLDANMKRHVLSLAIACTGYMSVNFWAHIPIVLFAAEIRDPLNIILATPNSLFYQAILFTNFFIALDRFVMFVFQEIHKWLLQSKLRRYVFLVIPWLMCTFIVVHSTFLGCYKRVNPFVLSYTYACSSCYFYDPMLYWFAWAFPGGIIVLYSTILIVVFSQSPRAGSNAPRRFVGRQRKELKLITQFLMIGTFQLFNSAFFYIGPQVIPISDVSSFLISLFSATNSITNPIVMIVFQERIRKSFIVSAKTGFLSIPNSSRENGFSLAAPHTQVPRTV</sequence>
<dbReference type="CDD" id="cd00637">
    <property type="entry name" value="7tm_classA_rhodopsin-like"/>
    <property type="match status" value="1"/>
</dbReference>
<keyword evidence="8" id="KW-1185">Reference proteome</keyword>
<evidence type="ECO:0000259" key="6">
    <source>
        <dbReference type="PROSITE" id="PS50262"/>
    </source>
</evidence>
<organism evidence="7 8">
    <name type="scientific">Pristionchus fissidentatus</name>
    <dbReference type="NCBI Taxonomy" id="1538716"/>
    <lineage>
        <taxon>Eukaryota</taxon>
        <taxon>Metazoa</taxon>
        <taxon>Ecdysozoa</taxon>
        <taxon>Nematoda</taxon>
        <taxon>Chromadorea</taxon>
        <taxon>Rhabditida</taxon>
        <taxon>Rhabditina</taxon>
        <taxon>Diplogasteromorpha</taxon>
        <taxon>Diplogasteroidea</taxon>
        <taxon>Neodiplogasteridae</taxon>
        <taxon>Pristionchus</taxon>
    </lineage>
</organism>
<dbReference type="EMBL" id="BTSY01000001">
    <property type="protein sequence ID" value="GMT12100.1"/>
    <property type="molecule type" value="Genomic_DNA"/>
</dbReference>
<dbReference type="InterPro" id="IPR017452">
    <property type="entry name" value="GPCR_Rhodpsn_7TM"/>
</dbReference>
<comment type="caution">
    <text evidence="7">The sequence shown here is derived from an EMBL/GenBank/DDBJ whole genome shotgun (WGS) entry which is preliminary data.</text>
</comment>
<feature type="transmembrane region" description="Helical" evidence="5">
    <location>
        <begin position="24"/>
        <end position="44"/>
    </location>
</feature>
<dbReference type="SUPFAM" id="SSF81321">
    <property type="entry name" value="Family A G protein-coupled receptor-like"/>
    <property type="match status" value="1"/>
</dbReference>
<dbReference type="AlphaFoldDB" id="A0AAV5V0V3"/>
<dbReference type="Pfam" id="PF10328">
    <property type="entry name" value="7TM_GPCR_Srx"/>
    <property type="match status" value="1"/>
</dbReference>
<keyword evidence="3 5" id="KW-1133">Transmembrane helix</keyword>
<dbReference type="PROSITE" id="PS50262">
    <property type="entry name" value="G_PROTEIN_RECEP_F1_2"/>
    <property type="match status" value="1"/>
</dbReference>
<evidence type="ECO:0000256" key="4">
    <source>
        <dbReference type="ARBA" id="ARBA00023136"/>
    </source>
</evidence>
<reference evidence="7" key="1">
    <citation type="submission" date="2023-10" db="EMBL/GenBank/DDBJ databases">
        <title>Genome assembly of Pristionchus species.</title>
        <authorList>
            <person name="Yoshida K."/>
            <person name="Sommer R.J."/>
        </authorList>
    </citation>
    <scope>NUCLEOTIDE SEQUENCE</scope>
    <source>
        <strain evidence="7">RS5133</strain>
    </source>
</reference>
<evidence type="ECO:0000313" key="7">
    <source>
        <dbReference type="EMBL" id="GMT12100.1"/>
    </source>
</evidence>
<feature type="transmembrane region" description="Helical" evidence="5">
    <location>
        <begin position="109"/>
        <end position="130"/>
    </location>
</feature>
<evidence type="ECO:0000256" key="5">
    <source>
        <dbReference type="SAM" id="Phobius"/>
    </source>
</evidence>
<feature type="non-terminal residue" evidence="7">
    <location>
        <position position="1"/>
    </location>
</feature>
<evidence type="ECO:0000256" key="1">
    <source>
        <dbReference type="ARBA" id="ARBA00004370"/>
    </source>
</evidence>
<comment type="subcellular location">
    <subcellularLocation>
        <location evidence="1">Membrane</location>
    </subcellularLocation>
</comment>
<feature type="transmembrane region" description="Helical" evidence="5">
    <location>
        <begin position="142"/>
        <end position="168"/>
    </location>
</feature>
<feature type="transmembrane region" description="Helical" evidence="5">
    <location>
        <begin position="188"/>
        <end position="213"/>
    </location>
</feature>
<gene>
    <name evidence="7" type="ORF">PFISCL1PPCAC_3397</name>
</gene>
<name>A0AAV5V0V3_9BILA</name>
<evidence type="ECO:0000313" key="8">
    <source>
        <dbReference type="Proteomes" id="UP001432322"/>
    </source>
</evidence>
<keyword evidence="2 5" id="KW-0812">Transmembrane</keyword>
<protein>
    <recommendedName>
        <fullName evidence="6">G-protein coupled receptors family 1 profile domain-containing protein</fullName>
    </recommendedName>
</protein>
<feature type="non-terminal residue" evidence="7">
    <location>
        <position position="330"/>
    </location>
</feature>
<dbReference type="GO" id="GO:0016020">
    <property type="term" value="C:membrane"/>
    <property type="evidence" value="ECO:0007669"/>
    <property type="project" value="UniProtKB-SubCell"/>
</dbReference>
<dbReference type="Proteomes" id="UP001432322">
    <property type="component" value="Unassembled WGS sequence"/>
</dbReference>